<proteinExistence type="predicted"/>
<gene>
    <name evidence="2" type="ORF">EZS28_015047</name>
</gene>
<protein>
    <submittedName>
        <fullName evidence="2">Uncharacterized protein</fullName>
    </submittedName>
</protein>
<name>A0A5J4W3G7_9EUKA</name>
<evidence type="ECO:0000313" key="3">
    <source>
        <dbReference type="Proteomes" id="UP000324800"/>
    </source>
</evidence>
<comment type="caution">
    <text evidence="2">The sequence shown here is derived from an EMBL/GenBank/DDBJ whole genome shotgun (WGS) entry which is preliminary data.</text>
</comment>
<keyword evidence="1" id="KW-0732">Signal</keyword>
<dbReference type="Proteomes" id="UP000324800">
    <property type="component" value="Unassembled WGS sequence"/>
</dbReference>
<reference evidence="2 3" key="1">
    <citation type="submission" date="2019-03" db="EMBL/GenBank/DDBJ databases">
        <title>Single cell metagenomics reveals metabolic interactions within the superorganism composed of flagellate Streblomastix strix and complex community of Bacteroidetes bacteria on its surface.</title>
        <authorList>
            <person name="Treitli S.C."/>
            <person name="Kolisko M."/>
            <person name="Husnik F."/>
            <person name="Keeling P."/>
            <person name="Hampl V."/>
        </authorList>
    </citation>
    <scope>NUCLEOTIDE SEQUENCE [LARGE SCALE GENOMIC DNA]</scope>
    <source>
        <strain evidence="2">ST1C</strain>
    </source>
</reference>
<feature type="signal peptide" evidence="1">
    <location>
        <begin position="1"/>
        <end position="19"/>
    </location>
</feature>
<accession>A0A5J4W3G7</accession>
<feature type="chain" id="PRO_5023858288" evidence="1">
    <location>
        <begin position="20"/>
        <end position="156"/>
    </location>
</feature>
<dbReference type="AlphaFoldDB" id="A0A5J4W3G7"/>
<dbReference type="EMBL" id="SNRW01003592">
    <property type="protein sequence ID" value="KAA6389427.1"/>
    <property type="molecule type" value="Genomic_DNA"/>
</dbReference>
<sequence>MFLILALVLLPFNFPIGFRKPHTTTRDNTTFGNISQIFGIGHTSSQLKLLTTLKNEIIQSKIQLESNLMNKSANAACQMIINQSGGGDYTMVALALQQGRDTTSGQPQTIWKSGTGSSSANTIKLQKGSLTINNVDFQFVILSTADLAVVQQELIK</sequence>
<evidence type="ECO:0000313" key="2">
    <source>
        <dbReference type="EMBL" id="KAA6389427.1"/>
    </source>
</evidence>
<evidence type="ECO:0000256" key="1">
    <source>
        <dbReference type="SAM" id="SignalP"/>
    </source>
</evidence>
<organism evidence="2 3">
    <name type="scientific">Streblomastix strix</name>
    <dbReference type="NCBI Taxonomy" id="222440"/>
    <lineage>
        <taxon>Eukaryota</taxon>
        <taxon>Metamonada</taxon>
        <taxon>Preaxostyla</taxon>
        <taxon>Oxymonadida</taxon>
        <taxon>Streblomastigidae</taxon>
        <taxon>Streblomastix</taxon>
    </lineage>
</organism>